<dbReference type="Proteomes" id="UP001280121">
    <property type="component" value="Unassembled WGS sequence"/>
</dbReference>
<dbReference type="Pfam" id="PF00078">
    <property type="entry name" value="RVT_1"/>
    <property type="match status" value="1"/>
</dbReference>
<dbReference type="PANTHER" id="PTHR31635">
    <property type="entry name" value="REVERSE TRANSCRIPTASE DOMAIN-CONTAINING PROTEIN-RELATED"/>
    <property type="match status" value="1"/>
</dbReference>
<protein>
    <recommendedName>
        <fullName evidence="1">Reverse transcriptase domain-containing protein</fullName>
    </recommendedName>
</protein>
<proteinExistence type="predicted"/>
<comment type="caution">
    <text evidence="2">The sequence shown here is derived from an EMBL/GenBank/DDBJ whole genome shotgun (WGS) entry which is preliminary data.</text>
</comment>
<sequence>MTDFHPISLCRVIYKIIAKTISNRLRGVLGQIISETQCAFIPSRMISDNMIMGFECLHILKKRKRKKGSLALKLDMSKAYDRVEWCFVEQMMIKMGFPDK</sequence>
<dbReference type="EMBL" id="JANJYI010000003">
    <property type="protein sequence ID" value="KAK2655696.1"/>
    <property type="molecule type" value="Genomic_DNA"/>
</dbReference>
<evidence type="ECO:0000313" key="3">
    <source>
        <dbReference type="Proteomes" id="UP001280121"/>
    </source>
</evidence>
<gene>
    <name evidence="2" type="ORF">Ddye_008748</name>
</gene>
<evidence type="ECO:0000259" key="1">
    <source>
        <dbReference type="Pfam" id="PF00078"/>
    </source>
</evidence>
<reference evidence="2" key="1">
    <citation type="journal article" date="2023" name="Plant J.">
        <title>Genome sequences and population genomics provide insights into the demographic history, inbreeding, and mutation load of two 'living fossil' tree species of Dipteronia.</title>
        <authorList>
            <person name="Feng Y."/>
            <person name="Comes H.P."/>
            <person name="Chen J."/>
            <person name="Zhu S."/>
            <person name="Lu R."/>
            <person name="Zhang X."/>
            <person name="Li P."/>
            <person name="Qiu J."/>
            <person name="Olsen K.M."/>
            <person name="Qiu Y."/>
        </authorList>
    </citation>
    <scope>NUCLEOTIDE SEQUENCE</scope>
    <source>
        <strain evidence="2">KIB01</strain>
    </source>
</reference>
<accession>A0AAD9XA26</accession>
<evidence type="ECO:0000313" key="2">
    <source>
        <dbReference type="EMBL" id="KAK2655696.1"/>
    </source>
</evidence>
<feature type="domain" description="Reverse transcriptase" evidence="1">
    <location>
        <begin position="2"/>
        <end position="98"/>
    </location>
</feature>
<dbReference type="AlphaFoldDB" id="A0AAD9XA26"/>
<name>A0AAD9XA26_9ROSI</name>
<organism evidence="2 3">
    <name type="scientific">Dipteronia dyeriana</name>
    <dbReference type="NCBI Taxonomy" id="168575"/>
    <lineage>
        <taxon>Eukaryota</taxon>
        <taxon>Viridiplantae</taxon>
        <taxon>Streptophyta</taxon>
        <taxon>Embryophyta</taxon>
        <taxon>Tracheophyta</taxon>
        <taxon>Spermatophyta</taxon>
        <taxon>Magnoliopsida</taxon>
        <taxon>eudicotyledons</taxon>
        <taxon>Gunneridae</taxon>
        <taxon>Pentapetalae</taxon>
        <taxon>rosids</taxon>
        <taxon>malvids</taxon>
        <taxon>Sapindales</taxon>
        <taxon>Sapindaceae</taxon>
        <taxon>Hippocastanoideae</taxon>
        <taxon>Acereae</taxon>
        <taxon>Dipteronia</taxon>
    </lineage>
</organism>
<dbReference type="InterPro" id="IPR000477">
    <property type="entry name" value="RT_dom"/>
</dbReference>
<dbReference type="PANTHER" id="PTHR31635:SF196">
    <property type="entry name" value="REVERSE TRANSCRIPTASE DOMAIN-CONTAINING PROTEIN-RELATED"/>
    <property type="match status" value="1"/>
</dbReference>
<keyword evidence="3" id="KW-1185">Reference proteome</keyword>